<dbReference type="InterPro" id="IPR036259">
    <property type="entry name" value="MFS_trans_sf"/>
</dbReference>
<evidence type="ECO:0000256" key="11">
    <source>
        <dbReference type="ARBA" id="ARBA00044884"/>
    </source>
</evidence>
<feature type="domain" description="Major facilitator superfamily (MFS) profile" evidence="26">
    <location>
        <begin position="13"/>
        <end position="422"/>
    </location>
</feature>
<comment type="function">
    <text evidence="23">Lysosomal dipeptide uniporter that selectively exports lysine, arginine or histidine-containing dipeptides with a net positive charge from the lysosome lumen into the cytosol. Could play a role in a specific type of protein O-glycosylation indirectly regulating macrophages migration and tissue invasion. Also essential for liver homeostasis.</text>
</comment>
<dbReference type="SUPFAM" id="SSF103473">
    <property type="entry name" value="MFS general substrate transporter"/>
    <property type="match status" value="1"/>
</dbReference>
<protein>
    <recommendedName>
        <fullName evidence="21">Lysosomal dipeptide transporter MFSD1</fullName>
    </recommendedName>
    <alternativeName>
        <fullName evidence="22">Major facilitator superfamily domain-containing protein 1</fullName>
    </alternativeName>
</protein>
<feature type="transmembrane region" description="Helical" evidence="25">
    <location>
        <begin position="323"/>
        <end position="345"/>
    </location>
</feature>
<evidence type="ECO:0000256" key="10">
    <source>
        <dbReference type="ARBA" id="ARBA00044881"/>
    </source>
</evidence>
<name>A0A9D6V8M5_9BACT</name>
<comment type="catalytic activity">
    <reaction evidence="14">
        <text>L-aspartyl-L-lysine(out) = L-aspartyl-L-lysine(in)</text>
        <dbReference type="Rhea" id="RHEA:79411"/>
        <dbReference type="ChEBI" id="CHEBI:229953"/>
    </reaction>
</comment>
<keyword evidence="3" id="KW-0813">Transport</keyword>
<dbReference type="InterPro" id="IPR020846">
    <property type="entry name" value="MFS_dom"/>
</dbReference>
<comment type="catalytic activity">
    <reaction evidence="18">
        <text>L-histidyl-L-alpha-amino acid(out) = L-histidyl-L-alpha-amino acid(in)</text>
        <dbReference type="Rhea" id="RHEA:79379"/>
        <dbReference type="ChEBI" id="CHEBI:229964"/>
    </reaction>
</comment>
<comment type="catalytic activity">
    <reaction evidence="12">
        <text>L-lysyl-L-alpha-amino acid(out) = L-lysyl-L-alpha-amino acid(in)</text>
        <dbReference type="Rhea" id="RHEA:79387"/>
        <dbReference type="ChEBI" id="CHEBI:229965"/>
    </reaction>
</comment>
<keyword evidence="4 25" id="KW-0812">Transmembrane</keyword>
<comment type="catalytic activity">
    <reaction evidence="13">
        <text>L-alpha-aminoacyl-L-lysine(out) = L-alpha-aminoacyl-L-lysine(in)</text>
        <dbReference type="Rhea" id="RHEA:79383"/>
        <dbReference type="ChEBI" id="CHEBI:229966"/>
    </reaction>
</comment>
<comment type="caution">
    <text evidence="27">The sequence shown here is derived from an EMBL/GenBank/DDBJ whole genome shotgun (WGS) entry which is preliminary data.</text>
</comment>
<dbReference type="InterPro" id="IPR052187">
    <property type="entry name" value="MFSD1"/>
</dbReference>
<dbReference type="PANTHER" id="PTHR23512">
    <property type="entry name" value="MAJOR FACILITATOR SUPERFAMILY DOMAIN-CONTAINING PROTEIN 1"/>
    <property type="match status" value="1"/>
</dbReference>
<feature type="transmembrane region" description="Helical" evidence="25">
    <location>
        <begin position="12"/>
        <end position="30"/>
    </location>
</feature>
<proteinExistence type="inferred from homology"/>
<evidence type="ECO:0000313" key="27">
    <source>
        <dbReference type="EMBL" id="MBI5251002.1"/>
    </source>
</evidence>
<comment type="subunit">
    <text evidence="24">Homodimer. Interacts with lysosomal protein GLMP (via lumenal domain); the interaction starts while both proteins are still in the endoplasmic reticulum and is required for stabilization of MFSD1 in lysosomes but has no direct effect on its targeting to lysosomes or transporter activity.</text>
</comment>
<comment type="catalytic activity">
    <reaction evidence="9">
        <text>L-histidyl-glycine(out) = L-histidyl-glycine(in)</text>
        <dbReference type="Rhea" id="RHEA:79395"/>
        <dbReference type="ChEBI" id="CHEBI:229957"/>
    </reaction>
</comment>
<dbReference type="GO" id="GO:0022857">
    <property type="term" value="F:transmembrane transporter activity"/>
    <property type="evidence" value="ECO:0007669"/>
    <property type="project" value="InterPro"/>
</dbReference>
<evidence type="ECO:0000256" key="24">
    <source>
        <dbReference type="ARBA" id="ARBA00046376"/>
    </source>
</evidence>
<accession>A0A9D6V8M5</accession>
<feature type="transmembrane region" description="Helical" evidence="25">
    <location>
        <begin position="80"/>
        <end position="98"/>
    </location>
</feature>
<evidence type="ECO:0000259" key="26">
    <source>
        <dbReference type="PROSITE" id="PS50850"/>
    </source>
</evidence>
<comment type="catalytic activity">
    <reaction evidence="11">
        <text>L-alpha-aminoacyl-L-histidine(out) = L-alpha-aminoacyl-L-histidine(in)</text>
        <dbReference type="Rhea" id="RHEA:79375"/>
        <dbReference type="ChEBI" id="CHEBI:229967"/>
    </reaction>
</comment>
<keyword evidence="5 25" id="KW-1133">Transmembrane helix</keyword>
<dbReference type="Gene3D" id="1.20.1250.20">
    <property type="entry name" value="MFS general substrate transporter like domains"/>
    <property type="match status" value="2"/>
</dbReference>
<evidence type="ECO:0000256" key="1">
    <source>
        <dbReference type="ARBA" id="ARBA00004155"/>
    </source>
</evidence>
<evidence type="ECO:0000256" key="22">
    <source>
        <dbReference type="ARBA" id="ARBA00045018"/>
    </source>
</evidence>
<feature type="transmembrane region" description="Helical" evidence="25">
    <location>
        <begin position="352"/>
        <end position="375"/>
    </location>
</feature>
<evidence type="ECO:0000256" key="3">
    <source>
        <dbReference type="ARBA" id="ARBA00022448"/>
    </source>
</evidence>
<comment type="catalytic activity">
    <reaction evidence="16">
        <text>L-lysyl-L-lysine(out) = L-lysyl-L-lysine(in)</text>
        <dbReference type="Rhea" id="RHEA:79403"/>
        <dbReference type="ChEBI" id="CHEBI:229956"/>
    </reaction>
</comment>
<dbReference type="InterPro" id="IPR011701">
    <property type="entry name" value="MFS"/>
</dbReference>
<sequence length="438" mass="47410">MVDKRAARYKWLIFALLSMAYLVVIFHRLAPAVVAVDMMQDLNAGPALMGLLASAYFYPYALMQFPVGLLADSWGPRRTITAFFVVASAGSLLLGMGSTITEAMIGRLLVGMGVAPVMVHTMKIFTRWFRLQDFTFAMGIFMAVGGVGALSASAPFAYLSNALSWRWCFVAIGLFGLVVTAGIWMFVRNRPEEMGFEPPEVMVSAGHTIGSNISLWRGIKTVIKSWRFWPLAIWFFFSSGVSFTFAGLWGGPYLMHVYGLTKPEAGQVLAMIAVGMVLGSPFLSYASGHLVTSRKAMLTWSSWIALILYSILAFLPGGLSIPFLYLICFLLGIFGTAIVIIAFTLAKELFPLAIAGTATGLMNLFPFVGGASMQIVSGIVLQSYEGVQANYSADAYGQGFLLFVGANAIALLATLLIKETSSPMQRTAPGGFHRTGTE</sequence>
<dbReference type="PIRSF" id="PIRSF002808">
    <property type="entry name" value="Hexose_phosphate_transp"/>
    <property type="match status" value="1"/>
</dbReference>
<feature type="transmembrane region" description="Helical" evidence="25">
    <location>
        <begin position="268"/>
        <end position="286"/>
    </location>
</feature>
<evidence type="ECO:0000256" key="2">
    <source>
        <dbReference type="ARBA" id="ARBA00008335"/>
    </source>
</evidence>
<dbReference type="PANTHER" id="PTHR23512:SF3">
    <property type="entry name" value="MAJOR FACILITATOR SUPERFAMILY DOMAIN-CONTAINING PROTEIN 1"/>
    <property type="match status" value="1"/>
</dbReference>
<dbReference type="PROSITE" id="PS50850">
    <property type="entry name" value="MFS"/>
    <property type="match status" value="1"/>
</dbReference>
<evidence type="ECO:0000256" key="5">
    <source>
        <dbReference type="ARBA" id="ARBA00022989"/>
    </source>
</evidence>
<evidence type="ECO:0000256" key="13">
    <source>
        <dbReference type="ARBA" id="ARBA00044893"/>
    </source>
</evidence>
<evidence type="ECO:0000256" key="18">
    <source>
        <dbReference type="ARBA" id="ARBA00044912"/>
    </source>
</evidence>
<dbReference type="InterPro" id="IPR000849">
    <property type="entry name" value="Sugar_P_transporter"/>
</dbReference>
<comment type="catalytic activity">
    <reaction evidence="17">
        <text>L-arginyl-glycine(out) = L-arginyl-glycine(in)</text>
        <dbReference type="Rhea" id="RHEA:79391"/>
        <dbReference type="ChEBI" id="CHEBI:229955"/>
    </reaction>
</comment>
<dbReference type="Proteomes" id="UP000807825">
    <property type="component" value="Unassembled WGS sequence"/>
</dbReference>
<organism evidence="27 28">
    <name type="scientific">Desulfomonile tiedjei</name>
    <dbReference type="NCBI Taxonomy" id="2358"/>
    <lineage>
        <taxon>Bacteria</taxon>
        <taxon>Pseudomonadati</taxon>
        <taxon>Thermodesulfobacteriota</taxon>
        <taxon>Desulfomonilia</taxon>
        <taxon>Desulfomonilales</taxon>
        <taxon>Desulfomonilaceae</taxon>
        <taxon>Desulfomonile</taxon>
    </lineage>
</organism>
<evidence type="ECO:0000256" key="20">
    <source>
        <dbReference type="ARBA" id="ARBA00044924"/>
    </source>
</evidence>
<comment type="catalytic activity">
    <reaction evidence="19">
        <text>L-alanyl-L-lysine(out) = L-alanyl-L-lysine(in)</text>
        <dbReference type="Rhea" id="RHEA:79415"/>
        <dbReference type="ChEBI" id="CHEBI:192470"/>
    </reaction>
</comment>
<evidence type="ECO:0000256" key="25">
    <source>
        <dbReference type="SAM" id="Phobius"/>
    </source>
</evidence>
<keyword evidence="7" id="KW-0458">Lysosome</keyword>
<evidence type="ECO:0000256" key="7">
    <source>
        <dbReference type="ARBA" id="ARBA00023228"/>
    </source>
</evidence>
<evidence type="ECO:0000256" key="16">
    <source>
        <dbReference type="ARBA" id="ARBA00044900"/>
    </source>
</evidence>
<reference evidence="27" key="1">
    <citation type="submission" date="2020-07" db="EMBL/GenBank/DDBJ databases">
        <title>Huge and variable diversity of episymbiotic CPR bacteria and DPANN archaea in groundwater ecosystems.</title>
        <authorList>
            <person name="He C.Y."/>
            <person name="Keren R."/>
            <person name="Whittaker M."/>
            <person name="Farag I.F."/>
            <person name="Doudna J."/>
            <person name="Cate J.H.D."/>
            <person name="Banfield J.F."/>
        </authorList>
    </citation>
    <scope>NUCLEOTIDE SEQUENCE</scope>
    <source>
        <strain evidence="27">NC_groundwater_1664_Pr3_B-0.1um_52_9</strain>
    </source>
</reference>
<comment type="catalytic activity">
    <reaction evidence="20">
        <text>L-lysyl-glycine(out) = L-lysyl-glycine(in)</text>
        <dbReference type="Rhea" id="RHEA:79407"/>
        <dbReference type="ChEBI" id="CHEBI:191202"/>
    </reaction>
</comment>
<comment type="subcellular location">
    <subcellularLocation>
        <location evidence="1">Lysosome membrane</location>
        <topology evidence="1">Multi-pass membrane protein</topology>
    </subcellularLocation>
</comment>
<dbReference type="AlphaFoldDB" id="A0A9D6V8M5"/>
<comment type="catalytic activity">
    <reaction evidence="10">
        <text>L-alpha-aminoacyl-L-arginine(out) = L-alpha-aminoacyl-L-arginine(in)</text>
        <dbReference type="Rhea" id="RHEA:79367"/>
        <dbReference type="ChEBI" id="CHEBI:229968"/>
    </reaction>
</comment>
<evidence type="ECO:0000256" key="23">
    <source>
        <dbReference type="ARBA" id="ARBA00045709"/>
    </source>
</evidence>
<comment type="similarity">
    <text evidence="2">Belongs to the major facilitator superfamily.</text>
</comment>
<comment type="catalytic activity">
    <reaction evidence="8">
        <text>L-lysyl-L-alanine(out) = L-lysyl-L-alanine(in)</text>
        <dbReference type="Rhea" id="RHEA:79399"/>
        <dbReference type="ChEBI" id="CHEBI:229954"/>
    </reaction>
</comment>
<comment type="catalytic activity">
    <reaction evidence="15">
        <text>L-arginyl-L-alpha-amino acid(out) = L-arginyl-L-alpha-amino acid(in)</text>
        <dbReference type="Rhea" id="RHEA:79371"/>
        <dbReference type="ChEBI" id="CHEBI:84315"/>
    </reaction>
</comment>
<evidence type="ECO:0000313" key="28">
    <source>
        <dbReference type="Proteomes" id="UP000807825"/>
    </source>
</evidence>
<evidence type="ECO:0000256" key="9">
    <source>
        <dbReference type="ARBA" id="ARBA00044878"/>
    </source>
</evidence>
<feature type="transmembrane region" description="Helical" evidence="25">
    <location>
        <begin position="228"/>
        <end position="248"/>
    </location>
</feature>
<evidence type="ECO:0000256" key="19">
    <source>
        <dbReference type="ARBA" id="ARBA00044919"/>
    </source>
</evidence>
<gene>
    <name evidence="27" type="ORF">HY912_16050</name>
</gene>
<feature type="transmembrane region" description="Helical" evidence="25">
    <location>
        <begin position="395"/>
        <end position="417"/>
    </location>
</feature>
<evidence type="ECO:0000256" key="14">
    <source>
        <dbReference type="ARBA" id="ARBA00044898"/>
    </source>
</evidence>
<feature type="transmembrane region" description="Helical" evidence="25">
    <location>
        <begin position="298"/>
        <end position="317"/>
    </location>
</feature>
<dbReference type="EMBL" id="JACRDE010000419">
    <property type="protein sequence ID" value="MBI5251002.1"/>
    <property type="molecule type" value="Genomic_DNA"/>
</dbReference>
<keyword evidence="6 25" id="KW-0472">Membrane</keyword>
<evidence type="ECO:0000256" key="21">
    <source>
        <dbReference type="ARBA" id="ARBA00044985"/>
    </source>
</evidence>
<evidence type="ECO:0000256" key="6">
    <source>
        <dbReference type="ARBA" id="ARBA00023136"/>
    </source>
</evidence>
<dbReference type="Pfam" id="PF07690">
    <property type="entry name" value="MFS_1"/>
    <property type="match status" value="1"/>
</dbReference>
<evidence type="ECO:0000256" key="8">
    <source>
        <dbReference type="ARBA" id="ARBA00044876"/>
    </source>
</evidence>
<feature type="transmembrane region" description="Helical" evidence="25">
    <location>
        <begin position="134"/>
        <end position="158"/>
    </location>
</feature>
<feature type="transmembrane region" description="Helical" evidence="25">
    <location>
        <begin position="164"/>
        <end position="187"/>
    </location>
</feature>
<evidence type="ECO:0000256" key="12">
    <source>
        <dbReference type="ARBA" id="ARBA00044891"/>
    </source>
</evidence>
<evidence type="ECO:0000256" key="4">
    <source>
        <dbReference type="ARBA" id="ARBA00022692"/>
    </source>
</evidence>
<evidence type="ECO:0000256" key="15">
    <source>
        <dbReference type="ARBA" id="ARBA00044899"/>
    </source>
</evidence>
<evidence type="ECO:0000256" key="17">
    <source>
        <dbReference type="ARBA" id="ARBA00044903"/>
    </source>
</evidence>
<dbReference type="GO" id="GO:0005765">
    <property type="term" value="C:lysosomal membrane"/>
    <property type="evidence" value="ECO:0007669"/>
    <property type="project" value="UniProtKB-SubCell"/>
</dbReference>